<name>A0AC35F6W5_9BILA</name>
<reference evidence="2" key="1">
    <citation type="submission" date="2022-11" db="UniProtKB">
        <authorList>
            <consortium name="WormBaseParasite"/>
        </authorList>
    </citation>
    <scope>IDENTIFICATION</scope>
</reference>
<evidence type="ECO:0000313" key="1">
    <source>
        <dbReference type="Proteomes" id="UP000887580"/>
    </source>
</evidence>
<organism evidence="1 2">
    <name type="scientific">Panagrolaimus sp. PS1159</name>
    <dbReference type="NCBI Taxonomy" id="55785"/>
    <lineage>
        <taxon>Eukaryota</taxon>
        <taxon>Metazoa</taxon>
        <taxon>Ecdysozoa</taxon>
        <taxon>Nematoda</taxon>
        <taxon>Chromadorea</taxon>
        <taxon>Rhabditida</taxon>
        <taxon>Tylenchina</taxon>
        <taxon>Panagrolaimomorpha</taxon>
        <taxon>Panagrolaimoidea</taxon>
        <taxon>Panagrolaimidae</taxon>
        <taxon>Panagrolaimus</taxon>
    </lineage>
</organism>
<dbReference type="Proteomes" id="UP000887580">
    <property type="component" value="Unplaced"/>
</dbReference>
<proteinExistence type="predicted"/>
<dbReference type="WBParaSite" id="PS1159_v2.g14548.t1">
    <property type="protein sequence ID" value="PS1159_v2.g14548.t1"/>
    <property type="gene ID" value="PS1159_v2.g14548"/>
</dbReference>
<accession>A0AC35F6W5</accession>
<evidence type="ECO:0000313" key="2">
    <source>
        <dbReference type="WBParaSite" id="PS1159_v2.g14548.t1"/>
    </source>
</evidence>
<protein>
    <submittedName>
        <fullName evidence="2">Uncharacterized protein</fullName>
    </submittedName>
</protein>
<sequence>MGNCVGGFGERIRKRGRRIIPWKRQKSIVICFIGLEGVGKTTIIKAFQGEDISTVHSTIGFSRAEFEVNGYKLIAYDLGGNERIRDIWSNYYSEIFGIVYVVDATKESDMEENKRLLKDLQKIKLQLNRKPLLILLNKNDLPGAMDELHFSDECELHKLAKEISGCIRIEQVSARRGIGKDVDPALVEAFEWFIEQIFNDYNEIEKGVQAAVKLLKERQDQEKLERQHRLAVFAARKAAESPDVPSSVVDEEENRVQDPDTVINGNLADAAHEIGQNIEGFYEPRSEYEMDEIHSTENQPSTSSYHENASLS</sequence>